<dbReference type="OrthoDB" id="3236182at2"/>
<gene>
    <name evidence="2" type="ORF">AH68_05900</name>
</gene>
<dbReference type="HOGENOM" id="CLU_1831236_0_0_11"/>
<reference evidence="2 3" key="1">
    <citation type="journal article" date="2015" name="Genome Announc.">
        <title>Complete and Assembled Genome Sequence of Bifidobacterium kashiwanohense PV20-2, Isolated from the Feces of an Anemic Kenyan Infant.</title>
        <authorList>
            <person name="Vazquez-Gutierrez P."/>
            <person name="Lacroix C."/>
            <person name="Chassard C."/>
            <person name="Klumpp J."/>
            <person name="Jans C."/>
            <person name="Stevens M.J."/>
        </authorList>
    </citation>
    <scope>NUCLEOTIDE SEQUENCE [LARGE SCALE GENOMIC DNA]</scope>
    <source>
        <strain evidence="2 3">PV20-2</strain>
    </source>
</reference>
<dbReference type="EMBL" id="CP007456">
    <property type="protein sequence ID" value="AIZ14635.1"/>
    <property type="molecule type" value="Genomic_DNA"/>
</dbReference>
<proteinExistence type="predicted"/>
<evidence type="ECO:0000256" key="1">
    <source>
        <dbReference type="SAM" id="MobiDB-lite"/>
    </source>
</evidence>
<dbReference type="KEGG" id="bka:AH68_05900"/>
<protein>
    <submittedName>
        <fullName evidence="2">Uncharacterized protein</fullName>
    </submittedName>
</protein>
<sequence>MIVLKSRDAQPQFDDVDDLAHVFDSSVPEDEWKIRLPRELGVEARERAKHDGITLTELTRRALKSDNLSDTADTIRPGRKPKNTDGREQLGDEWKIKLPYAIGKMARERATEEGISLSSLARRAISGYLRQRDAEEQPLF</sequence>
<evidence type="ECO:0000313" key="2">
    <source>
        <dbReference type="EMBL" id="AIZ14635.1"/>
    </source>
</evidence>
<dbReference type="AlphaFoldDB" id="A0A0A7I5X9"/>
<dbReference type="RefSeq" id="WP_039198421.1">
    <property type="nucleotide sequence ID" value="NZ_CP007456.1"/>
</dbReference>
<dbReference type="Proteomes" id="UP000030625">
    <property type="component" value="Chromosome"/>
</dbReference>
<name>A0A0A7I5X9_9BIFI</name>
<organism evidence="2 3">
    <name type="scientific">Bifidobacterium catenulatum PV20-2</name>
    <dbReference type="NCBI Taxonomy" id="1447716"/>
    <lineage>
        <taxon>Bacteria</taxon>
        <taxon>Bacillati</taxon>
        <taxon>Actinomycetota</taxon>
        <taxon>Actinomycetes</taxon>
        <taxon>Bifidobacteriales</taxon>
        <taxon>Bifidobacteriaceae</taxon>
        <taxon>Bifidobacterium</taxon>
    </lineage>
</organism>
<evidence type="ECO:0000313" key="3">
    <source>
        <dbReference type="Proteomes" id="UP000030625"/>
    </source>
</evidence>
<feature type="region of interest" description="Disordered" evidence="1">
    <location>
        <begin position="66"/>
        <end position="91"/>
    </location>
</feature>
<accession>A0A0A7I5X9</accession>
<feature type="compositionally biased region" description="Basic and acidic residues" evidence="1">
    <location>
        <begin position="82"/>
        <end position="91"/>
    </location>
</feature>